<reference evidence="1 2" key="2">
    <citation type="journal article" date="2017" name="Nature">
        <title>The Apostasia genome and the evolution of orchids.</title>
        <authorList>
            <person name="Zhang G.Q."/>
            <person name="Liu K.W."/>
            <person name="Li Z."/>
            <person name="Lohaus R."/>
            <person name="Hsiao Y.Y."/>
            <person name="Niu S.C."/>
            <person name="Wang J.Y."/>
            <person name="Lin Y.C."/>
            <person name="Xu Q."/>
            <person name="Chen L.J."/>
            <person name="Yoshida K."/>
            <person name="Fujiwara S."/>
            <person name="Wang Z.W."/>
            <person name="Zhang Y.Q."/>
            <person name="Mitsuda N."/>
            <person name="Wang M."/>
            <person name="Liu G.H."/>
            <person name="Pecoraro L."/>
            <person name="Huang H.X."/>
            <person name="Xiao X.J."/>
            <person name="Lin M."/>
            <person name="Wu X.Y."/>
            <person name="Wu W.L."/>
            <person name="Chen Y.Y."/>
            <person name="Chang S.B."/>
            <person name="Sakamoto S."/>
            <person name="Ohme-Takagi M."/>
            <person name="Yagi M."/>
            <person name="Zeng S.J."/>
            <person name="Shen C.Y."/>
            <person name="Yeh C.M."/>
            <person name="Luo Y.B."/>
            <person name="Tsai W.C."/>
            <person name="Van de Peer Y."/>
            <person name="Liu Z.J."/>
        </authorList>
    </citation>
    <scope>NUCLEOTIDE SEQUENCE [LARGE SCALE GENOMIC DNA]</scope>
    <source>
        <tissue evidence="1">The whole plant</tissue>
    </source>
</reference>
<proteinExistence type="predicted"/>
<organism evidence="1 2">
    <name type="scientific">Dendrobium catenatum</name>
    <dbReference type="NCBI Taxonomy" id="906689"/>
    <lineage>
        <taxon>Eukaryota</taxon>
        <taxon>Viridiplantae</taxon>
        <taxon>Streptophyta</taxon>
        <taxon>Embryophyta</taxon>
        <taxon>Tracheophyta</taxon>
        <taxon>Spermatophyta</taxon>
        <taxon>Magnoliopsida</taxon>
        <taxon>Liliopsida</taxon>
        <taxon>Asparagales</taxon>
        <taxon>Orchidaceae</taxon>
        <taxon>Epidendroideae</taxon>
        <taxon>Malaxideae</taxon>
        <taxon>Dendrobiinae</taxon>
        <taxon>Dendrobium</taxon>
    </lineage>
</organism>
<dbReference type="AlphaFoldDB" id="A0A2I0VGF7"/>
<reference evidence="1 2" key="1">
    <citation type="journal article" date="2016" name="Sci. Rep.">
        <title>The Dendrobium catenatum Lindl. genome sequence provides insights into polysaccharide synthase, floral development and adaptive evolution.</title>
        <authorList>
            <person name="Zhang G.Q."/>
            <person name="Xu Q."/>
            <person name="Bian C."/>
            <person name="Tsai W.C."/>
            <person name="Yeh C.M."/>
            <person name="Liu K.W."/>
            <person name="Yoshida K."/>
            <person name="Zhang L.S."/>
            <person name="Chang S.B."/>
            <person name="Chen F."/>
            <person name="Shi Y."/>
            <person name="Su Y.Y."/>
            <person name="Zhang Y.Q."/>
            <person name="Chen L.J."/>
            <person name="Yin Y."/>
            <person name="Lin M."/>
            <person name="Huang H."/>
            <person name="Deng H."/>
            <person name="Wang Z.W."/>
            <person name="Zhu S.L."/>
            <person name="Zhao X."/>
            <person name="Deng C."/>
            <person name="Niu S.C."/>
            <person name="Huang J."/>
            <person name="Wang M."/>
            <person name="Liu G.H."/>
            <person name="Yang H.J."/>
            <person name="Xiao X.J."/>
            <person name="Hsiao Y.Y."/>
            <person name="Wu W.L."/>
            <person name="Chen Y.Y."/>
            <person name="Mitsuda N."/>
            <person name="Ohme-Takagi M."/>
            <person name="Luo Y.B."/>
            <person name="Van de Peer Y."/>
            <person name="Liu Z.J."/>
        </authorList>
    </citation>
    <scope>NUCLEOTIDE SEQUENCE [LARGE SCALE GENOMIC DNA]</scope>
    <source>
        <tissue evidence="1">The whole plant</tissue>
    </source>
</reference>
<sequence>MRFASDDFTRAFQRTTNWTVTSPTGRSVANIPSVSVPLDARSWLQNTRRVAASSLSLVLSESLLFRLRRS</sequence>
<dbReference type="Proteomes" id="UP000233837">
    <property type="component" value="Unassembled WGS sequence"/>
</dbReference>
<accession>A0A2I0VGF7</accession>
<evidence type="ECO:0000313" key="1">
    <source>
        <dbReference type="EMBL" id="PKU62485.1"/>
    </source>
</evidence>
<keyword evidence="2" id="KW-1185">Reference proteome</keyword>
<dbReference type="EMBL" id="KZ504373">
    <property type="protein sequence ID" value="PKU62485.1"/>
    <property type="molecule type" value="Genomic_DNA"/>
</dbReference>
<evidence type="ECO:0000313" key="2">
    <source>
        <dbReference type="Proteomes" id="UP000233837"/>
    </source>
</evidence>
<name>A0A2I0VGF7_9ASPA</name>
<protein>
    <submittedName>
        <fullName evidence="1">Uncharacterized protein</fullName>
    </submittedName>
</protein>
<gene>
    <name evidence="1" type="ORF">MA16_Dca028862</name>
</gene>